<organism evidence="5 6">
    <name type="scientific">Paenibacillus borealis</name>
    <dbReference type="NCBI Taxonomy" id="160799"/>
    <lineage>
        <taxon>Bacteria</taxon>
        <taxon>Bacillati</taxon>
        <taxon>Bacillota</taxon>
        <taxon>Bacilli</taxon>
        <taxon>Bacillales</taxon>
        <taxon>Paenibacillaceae</taxon>
        <taxon>Paenibacillus</taxon>
    </lineage>
</organism>
<reference evidence="5" key="1">
    <citation type="submission" date="2014-08" db="EMBL/GenBank/DDBJ databases">
        <title>Comparative genomics of the Paenibacillus odorifer group.</title>
        <authorList>
            <person name="den Bakker H.C."/>
            <person name="Tsai Y.-C.Y.-C."/>
            <person name="Martin N."/>
            <person name="Korlach J."/>
            <person name="Wiedmann M."/>
        </authorList>
    </citation>
    <scope>NUCLEOTIDE SEQUENCE [LARGE SCALE GENOMIC DNA]</scope>
    <source>
        <strain evidence="5">DSM 13188</strain>
    </source>
</reference>
<dbReference type="EMBL" id="CP009285">
    <property type="protein sequence ID" value="AIQ57153.1"/>
    <property type="molecule type" value="Genomic_DNA"/>
</dbReference>
<dbReference type="AlphaFoldDB" id="A0A089LDC0"/>
<dbReference type="CDD" id="cd00090">
    <property type="entry name" value="HTH_ARSR"/>
    <property type="match status" value="1"/>
</dbReference>
<dbReference type="InterPro" id="IPR039422">
    <property type="entry name" value="MarR/SlyA-like"/>
</dbReference>
<protein>
    <recommendedName>
        <fullName evidence="4">HTH marR-type domain-containing protein</fullName>
    </recommendedName>
</protein>
<evidence type="ECO:0000259" key="4">
    <source>
        <dbReference type="PROSITE" id="PS50995"/>
    </source>
</evidence>
<keyword evidence="1" id="KW-0805">Transcription regulation</keyword>
<dbReference type="PROSITE" id="PS01117">
    <property type="entry name" value="HTH_MARR_1"/>
    <property type="match status" value="1"/>
</dbReference>
<dbReference type="InterPro" id="IPR036390">
    <property type="entry name" value="WH_DNA-bd_sf"/>
</dbReference>
<evidence type="ECO:0000313" key="5">
    <source>
        <dbReference type="EMBL" id="AIQ57153.1"/>
    </source>
</evidence>
<dbReference type="GO" id="GO:0006950">
    <property type="term" value="P:response to stress"/>
    <property type="evidence" value="ECO:0007669"/>
    <property type="project" value="TreeGrafter"/>
</dbReference>
<evidence type="ECO:0000256" key="2">
    <source>
        <dbReference type="ARBA" id="ARBA00023125"/>
    </source>
</evidence>
<sequence>MNIQDSQEKQLLITLENIKRLTPRQQQSNDSVPHGEFVTMFVIHAAMKKQEADEQERGGPCPGLMVSRLSELLQVSRPTASQMVSTLEEKGYIERVMSETDRRVIYICLTAKGQAVFGSIMDRYSDVLAEIIDKVGREEIDQLISTCGRLMEAVNEVRPRVMGNASVD</sequence>
<feature type="domain" description="HTH marR-type" evidence="4">
    <location>
        <begin position="8"/>
        <end position="152"/>
    </location>
</feature>
<dbReference type="PANTHER" id="PTHR33164">
    <property type="entry name" value="TRANSCRIPTIONAL REGULATOR, MARR FAMILY"/>
    <property type="match status" value="1"/>
</dbReference>
<evidence type="ECO:0000256" key="3">
    <source>
        <dbReference type="ARBA" id="ARBA00023163"/>
    </source>
</evidence>
<dbReference type="PANTHER" id="PTHR33164:SF43">
    <property type="entry name" value="HTH-TYPE TRANSCRIPTIONAL REPRESSOR YETL"/>
    <property type="match status" value="1"/>
</dbReference>
<dbReference type="GO" id="GO:0003700">
    <property type="term" value="F:DNA-binding transcription factor activity"/>
    <property type="evidence" value="ECO:0007669"/>
    <property type="project" value="InterPro"/>
</dbReference>
<gene>
    <name evidence="5" type="ORF">PBOR_09565</name>
</gene>
<dbReference type="InterPro" id="IPR036388">
    <property type="entry name" value="WH-like_DNA-bd_sf"/>
</dbReference>
<dbReference type="HOGENOM" id="CLU_083287_12_2_9"/>
<evidence type="ECO:0000313" key="6">
    <source>
        <dbReference type="Proteomes" id="UP000029518"/>
    </source>
</evidence>
<dbReference type="PRINTS" id="PR00598">
    <property type="entry name" value="HTHMARR"/>
</dbReference>
<dbReference type="Pfam" id="PF12802">
    <property type="entry name" value="MarR_2"/>
    <property type="match status" value="1"/>
</dbReference>
<keyword evidence="2" id="KW-0238">DNA-binding</keyword>
<dbReference type="InterPro" id="IPR000835">
    <property type="entry name" value="HTH_MarR-typ"/>
</dbReference>
<accession>A0A089LDC0</accession>
<proteinExistence type="predicted"/>
<dbReference type="RefSeq" id="WP_042211409.1">
    <property type="nucleotide sequence ID" value="NZ_CP009285.1"/>
</dbReference>
<dbReference type="Proteomes" id="UP000029518">
    <property type="component" value="Chromosome"/>
</dbReference>
<dbReference type="InterPro" id="IPR023187">
    <property type="entry name" value="Tscrpt_reg_MarR-type_CS"/>
</dbReference>
<dbReference type="KEGG" id="pbd:PBOR_09565"/>
<dbReference type="GO" id="GO:0003677">
    <property type="term" value="F:DNA binding"/>
    <property type="evidence" value="ECO:0007669"/>
    <property type="project" value="UniProtKB-KW"/>
</dbReference>
<evidence type="ECO:0000256" key="1">
    <source>
        <dbReference type="ARBA" id="ARBA00023015"/>
    </source>
</evidence>
<keyword evidence="6" id="KW-1185">Reference proteome</keyword>
<dbReference type="SMART" id="SM00347">
    <property type="entry name" value="HTH_MARR"/>
    <property type="match status" value="1"/>
</dbReference>
<dbReference type="PROSITE" id="PS50995">
    <property type="entry name" value="HTH_MARR_2"/>
    <property type="match status" value="1"/>
</dbReference>
<dbReference type="SUPFAM" id="SSF46785">
    <property type="entry name" value="Winged helix' DNA-binding domain"/>
    <property type="match status" value="1"/>
</dbReference>
<name>A0A089LDC0_PAEBO</name>
<dbReference type="InterPro" id="IPR011991">
    <property type="entry name" value="ArsR-like_HTH"/>
</dbReference>
<dbReference type="Gene3D" id="1.10.10.10">
    <property type="entry name" value="Winged helix-like DNA-binding domain superfamily/Winged helix DNA-binding domain"/>
    <property type="match status" value="1"/>
</dbReference>
<dbReference type="OrthoDB" id="5461037at2"/>
<keyword evidence="3" id="KW-0804">Transcription</keyword>